<dbReference type="VEuPathDB" id="TriTrypDB:BSAL_26170"/>
<dbReference type="Proteomes" id="UP000051952">
    <property type="component" value="Unassembled WGS sequence"/>
</dbReference>
<evidence type="ECO:0000313" key="3">
    <source>
        <dbReference type="Proteomes" id="UP000051952"/>
    </source>
</evidence>
<name>A0A0S4JFG2_BODSA</name>
<protein>
    <submittedName>
        <fullName evidence="2">Uncharacterized protein</fullName>
    </submittedName>
</protein>
<keyword evidence="3" id="KW-1185">Reference proteome</keyword>
<proteinExistence type="predicted"/>
<gene>
    <name evidence="2" type="ORF">BSAL_26170</name>
</gene>
<dbReference type="AlphaFoldDB" id="A0A0S4JFG2"/>
<organism evidence="2 3">
    <name type="scientific">Bodo saltans</name>
    <name type="common">Flagellated protozoan</name>
    <dbReference type="NCBI Taxonomy" id="75058"/>
    <lineage>
        <taxon>Eukaryota</taxon>
        <taxon>Discoba</taxon>
        <taxon>Euglenozoa</taxon>
        <taxon>Kinetoplastea</taxon>
        <taxon>Metakinetoplastina</taxon>
        <taxon>Eubodonida</taxon>
        <taxon>Bodonidae</taxon>
        <taxon>Bodo</taxon>
    </lineage>
</organism>
<sequence length="356" mass="39346">MTKQNFLVTGEFETSSSVVFFTNRGLMNPGASGVPGAGGLGRVVHLPHRIDASSSSSTNDSAPPLPLGRSHDRQEEPMCLVFDEVADGISYEPQRRELKKADDESSTFTSVSQRFRFPQPTMNHNVHLEEVVDSDETKDLDPTLRKLYLSQKRSPHLEASVLSHTASQKRQAAAERVEALIEQRMKHPTEPLRNLSKYELNHDITDSFAAVKQATQIRSAADCNLVERLKSNHVTAGATDVAATAQRSPVAPVLNKRLHVAPATPVPEAMSLRDRWKMTSAHYRRVTETFSPTRHMRTSPHRPSVSSERAEALQHHEVVQSKTTTLTTTTTAIVSGGIYDGYISPFEALMRSSGET</sequence>
<evidence type="ECO:0000256" key="1">
    <source>
        <dbReference type="SAM" id="MobiDB-lite"/>
    </source>
</evidence>
<evidence type="ECO:0000313" key="2">
    <source>
        <dbReference type="EMBL" id="CUG90330.1"/>
    </source>
</evidence>
<reference evidence="3" key="1">
    <citation type="submission" date="2015-09" db="EMBL/GenBank/DDBJ databases">
        <authorList>
            <consortium name="Pathogen Informatics"/>
        </authorList>
    </citation>
    <scope>NUCLEOTIDE SEQUENCE [LARGE SCALE GENOMIC DNA]</scope>
    <source>
        <strain evidence="3">Lake Konstanz</strain>
    </source>
</reference>
<accession>A0A0S4JFG2</accession>
<dbReference type="EMBL" id="CYKH01001814">
    <property type="protein sequence ID" value="CUG90330.1"/>
    <property type="molecule type" value="Genomic_DNA"/>
</dbReference>
<feature type="region of interest" description="Disordered" evidence="1">
    <location>
        <begin position="50"/>
        <end position="74"/>
    </location>
</feature>